<feature type="binding site" evidence="4">
    <location>
        <begin position="72"/>
        <end position="76"/>
    </location>
    <ligand>
        <name>NADP(+)</name>
        <dbReference type="ChEBI" id="CHEBI:58349"/>
    </ligand>
</feature>
<keyword evidence="1 4" id="KW-0521">NADP</keyword>
<dbReference type="NCBIfam" id="TIGR02197">
    <property type="entry name" value="heptose_epim"/>
    <property type="match status" value="1"/>
</dbReference>
<feature type="binding site" evidence="4">
    <location>
        <position position="168"/>
    </location>
    <ligand>
        <name>NADP(+)</name>
        <dbReference type="ChEBI" id="CHEBI:58349"/>
    </ligand>
</feature>
<dbReference type="PANTHER" id="PTHR43103">
    <property type="entry name" value="NUCLEOSIDE-DIPHOSPHATE-SUGAR EPIMERASE"/>
    <property type="match status" value="1"/>
</dbReference>
<comment type="catalytic activity">
    <reaction evidence="4">
        <text>ADP-D-glycero-beta-D-manno-heptose = ADP-L-glycero-beta-D-manno-heptose</text>
        <dbReference type="Rhea" id="RHEA:17577"/>
        <dbReference type="ChEBI" id="CHEBI:59967"/>
        <dbReference type="ChEBI" id="CHEBI:61506"/>
        <dbReference type="EC" id="5.1.3.20"/>
    </reaction>
</comment>
<gene>
    <name evidence="6" type="primary">rfaD</name>
    <name evidence="4" type="synonym">hldD</name>
    <name evidence="6" type="ORF">ENK44_13390</name>
</gene>
<comment type="similarity">
    <text evidence="4">Belongs to the NAD(P)-dependent epimerase/dehydratase family. HldD subfamily.</text>
</comment>
<feature type="binding site" evidence="4">
    <location>
        <position position="167"/>
    </location>
    <ligand>
        <name>substrate</name>
    </ligand>
</feature>
<dbReference type="SUPFAM" id="SSF51735">
    <property type="entry name" value="NAD(P)-binding Rossmann-fold domains"/>
    <property type="match status" value="1"/>
</dbReference>
<dbReference type="AlphaFoldDB" id="A0A7V4U288"/>
<feature type="binding site" evidence="4">
    <location>
        <position position="178"/>
    </location>
    <ligand>
        <name>substrate</name>
    </ligand>
</feature>
<dbReference type="GO" id="GO:0005975">
    <property type="term" value="P:carbohydrate metabolic process"/>
    <property type="evidence" value="ECO:0007669"/>
    <property type="project" value="UniProtKB-UniRule"/>
</dbReference>
<feature type="active site" description="Proton acceptor" evidence="4">
    <location>
        <position position="176"/>
    </location>
</feature>
<dbReference type="EC" id="5.1.3.20" evidence="4"/>
<comment type="pathway">
    <text evidence="4">Nucleotide-sugar biosynthesis; ADP-L-glycero-beta-D-manno-heptose biosynthesis; ADP-L-glycero-beta-D-manno-heptose from D-glycero-beta-D-manno-heptose 7-phosphate: step 4/4.</text>
</comment>
<dbReference type="GO" id="GO:0097171">
    <property type="term" value="P:ADP-L-glycero-beta-D-manno-heptose biosynthetic process"/>
    <property type="evidence" value="ECO:0007669"/>
    <property type="project" value="UniProtKB-UniPathway"/>
</dbReference>
<evidence type="ECO:0000256" key="2">
    <source>
        <dbReference type="ARBA" id="ARBA00023235"/>
    </source>
</evidence>
<feature type="binding site" evidence="4">
    <location>
        <position position="53"/>
    </location>
    <ligand>
        <name>NADP(+)</name>
        <dbReference type="ChEBI" id="CHEBI:58349"/>
    </ligand>
</feature>
<feature type="active site" description="Proton acceptor" evidence="4">
    <location>
        <position position="140"/>
    </location>
</feature>
<dbReference type="Gene3D" id="3.40.50.720">
    <property type="entry name" value="NAD(P)-binding Rossmann-like Domain"/>
    <property type="match status" value="1"/>
</dbReference>
<proteinExistence type="inferred from homology"/>
<protein>
    <recommendedName>
        <fullName evidence="4">ADP-L-glycero-D-manno-heptose-6-epimerase</fullName>
        <ecNumber evidence="4">5.1.3.20</ecNumber>
    </recommendedName>
    <alternativeName>
        <fullName evidence="4">ADP-L-glycero-beta-D-manno-heptose-6-epimerase</fullName>
        <shortName evidence="4">ADP-glyceromanno-heptose 6-epimerase</shortName>
        <shortName evidence="4">ADP-hep 6-epimerase</shortName>
        <shortName evidence="4">AGME</shortName>
    </alternativeName>
</protein>
<feature type="binding site" evidence="4">
    <location>
        <position position="89"/>
    </location>
    <ligand>
        <name>NADP(+)</name>
        <dbReference type="ChEBI" id="CHEBI:58349"/>
    </ligand>
</feature>
<evidence type="ECO:0000259" key="5">
    <source>
        <dbReference type="Pfam" id="PF01370"/>
    </source>
</evidence>
<dbReference type="Proteomes" id="UP000885779">
    <property type="component" value="Unassembled WGS sequence"/>
</dbReference>
<evidence type="ECO:0000256" key="3">
    <source>
        <dbReference type="ARBA" id="ARBA00023277"/>
    </source>
</evidence>
<keyword evidence="2 4" id="KW-0413">Isomerase</keyword>
<reference evidence="6" key="1">
    <citation type="journal article" date="2020" name="mSystems">
        <title>Genome- and Community-Level Interaction Insights into Carbon Utilization and Element Cycling Functions of Hydrothermarchaeota in Hydrothermal Sediment.</title>
        <authorList>
            <person name="Zhou Z."/>
            <person name="Liu Y."/>
            <person name="Xu W."/>
            <person name="Pan J."/>
            <person name="Luo Z.H."/>
            <person name="Li M."/>
        </authorList>
    </citation>
    <scope>NUCLEOTIDE SEQUENCE [LARGE SCALE GENOMIC DNA]</scope>
    <source>
        <strain evidence="6">HyVt-577</strain>
    </source>
</reference>
<comment type="cofactor">
    <cofactor evidence="4">
        <name>NADP(+)</name>
        <dbReference type="ChEBI" id="CHEBI:58349"/>
    </cofactor>
    <text evidence="4">Binds 1 NADP(+) per subunit.</text>
</comment>
<dbReference type="InterPro" id="IPR036291">
    <property type="entry name" value="NAD(P)-bd_dom_sf"/>
</dbReference>
<feature type="binding site" evidence="4">
    <location>
        <position position="176"/>
    </location>
    <ligand>
        <name>NADP(+)</name>
        <dbReference type="ChEBI" id="CHEBI:58349"/>
    </ligand>
</feature>
<feature type="binding site" evidence="4">
    <location>
        <begin position="199"/>
        <end position="202"/>
    </location>
    <ligand>
        <name>substrate</name>
    </ligand>
</feature>
<evidence type="ECO:0000256" key="4">
    <source>
        <dbReference type="HAMAP-Rule" id="MF_01601"/>
    </source>
</evidence>
<dbReference type="Pfam" id="PF01370">
    <property type="entry name" value="Epimerase"/>
    <property type="match status" value="1"/>
</dbReference>
<evidence type="ECO:0000256" key="1">
    <source>
        <dbReference type="ARBA" id="ARBA00022857"/>
    </source>
</evidence>
<feature type="binding site" evidence="4">
    <location>
        <position position="144"/>
    </location>
    <ligand>
        <name>NADP(+)</name>
        <dbReference type="ChEBI" id="CHEBI:58349"/>
    </ligand>
</feature>
<feature type="binding site" evidence="4">
    <location>
        <position position="278"/>
    </location>
    <ligand>
        <name>substrate</name>
    </ligand>
</feature>
<dbReference type="UniPathway" id="UPA00356">
    <property type="reaction ID" value="UER00440"/>
</dbReference>
<dbReference type="InterPro" id="IPR001509">
    <property type="entry name" value="Epimerase_deHydtase"/>
</dbReference>
<feature type="binding site" evidence="4">
    <location>
        <position position="185"/>
    </location>
    <ligand>
        <name>substrate</name>
    </ligand>
</feature>
<dbReference type="Gene3D" id="3.90.25.10">
    <property type="entry name" value="UDP-galactose 4-epimerase, domain 1"/>
    <property type="match status" value="1"/>
</dbReference>
<feature type="binding site" evidence="4">
    <location>
        <begin position="10"/>
        <end position="11"/>
    </location>
    <ligand>
        <name>NADP(+)</name>
        <dbReference type="ChEBI" id="CHEBI:58349"/>
    </ligand>
</feature>
<comment type="caution">
    <text evidence="6">The sequence shown here is derived from an EMBL/GenBank/DDBJ whole genome shotgun (WGS) entry which is preliminary data.</text>
</comment>
<dbReference type="HAMAP" id="MF_01601">
    <property type="entry name" value="Heptose_epimerase"/>
    <property type="match status" value="1"/>
</dbReference>
<dbReference type="PANTHER" id="PTHR43103:SF3">
    <property type="entry name" value="ADP-L-GLYCERO-D-MANNO-HEPTOSE-6-EPIMERASE"/>
    <property type="match status" value="1"/>
</dbReference>
<feature type="binding site" evidence="4">
    <location>
        <position position="213"/>
    </location>
    <ligand>
        <name>substrate</name>
    </ligand>
</feature>
<feature type="domain" description="NAD-dependent epimerase/dehydratase" evidence="5">
    <location>
        <begin position="2"/>
        <end position="241"/>
    </location>
</feature>
<dbReference type="GO" id="GO:0050661">
    <property type="term" value="F:NADP binding"/>
    <property type="evidence" value="ECO:0007669"/>
    <property type="project" value="InterPro"/>
</dbReference>
<feature type="binding site" evidence="4">
    <location>
        <begin position="31"/>
        <end position="32"/>
    </location>
    <ligand>
        <name>NADP(+)</name>
        <dbReference type="ChEBI" id="CHEBI:58349"/>
    </ligand>
</feature>
<dbReference type="EMBL" id="DRQG01000125">
    <property type="protein sequence ID" value="HGY56695.1"/>
    <property type="molecule type" value="Genomic_DNA"/>
</dbReference>
<keyword evidence="3 4" id="KW-0119">Carbohydrate metabolism</keyword>
<sequence length="320" mass="37178">MIIVTGAAGFIGSCIISGLNRKGYNDIIAVDVLRENDKWKNLRHLDFVDYLDRDQLLAYLRETDKVEAIIHMGACSATTERDAAYLMENNYRYTLRLAEYSVENKVRFIYASSAATYGMGEQGYDDDETALHKLRPMNMYGYSKQLFDLKARREGWLTQMAGLKFFNVYGPNEYFKGDMASVIFKAFNQIRETGQVRLFKSHRPDFKDGEQLRDFVYVKDVVAIILYLLENPQINGIFNAGTGQARSFKDLVTATFKAMNLEPNIVYIDMPEEIRDRYQYFTEAKMDKLRRAGYDRPFYSLEDGVRDYVQNYLVRDFAHL</sequence>
<evidence type="ECO:0000313" key="6">
    <source>
        <dbReference type="EMBL" id="HGY56695.1"/>
    </source>
</evidence>
<name>A0A7V4U288_CALAY</name>
<dbReference type="GO" id="GO:0008712">
    <property type="term" value="F:ADP-glyceromanno-heptose 6-epimerase activity"/>
    <property type="evidence" value="ECO:0007669"/>
    <property type="project" value="UniProtKB-UniRule"/>
</dbReference>
<accession>A0A7V4U288</accession>
<dbReference type="InterPro" id="IPR011912">
    <property type="entry name" value="Heptose_epim"/>
</dbReference>
<comment type="domain">
    <text evidence="4">Contains a large N-terminal NADP-binding domain, and a smaller C-terminal substrate-binding domain.</text>
</comment>
<organism evidence="6">
    <name type="scientific">Caldithrix abyssi</name>
    <dbReference type="NCBI Taxonomy" id="187145"/>
    <lineage>
        <taxon>Bacteria</taxon>
        <taxon>Pseudomonadati</taxon>
        <taxon>Calditrichota</taxon>
        <taxon>Calditrichia</taxon>
        <taxon>Calditrichales</taxon>
        <taxon>Calditrichaceae</taxon>
        <taxon>Caldithrix</taxon>
    </lineage>
</organism>
<comment type="subunit">
    <text evidence="4">Homopentamer.</text>
</comment>
<comment type="function">
    <text evidence="4">Catalyzes the interconversion between ADP-D-glycero-beta-D-manno-heptose and ADP-L-glycero-beta-D-manno-heptose via an epimerization at carbon 6 of the heptose.</text>
</comment>
<feature type="binding site" evidence="4">
    <location>
        <position position="38"/>
    </location>
    <ligand>
        <name>NADP(+)</name>
        <dbReference type="ChEBI" id="CHEBI:58349"/>
    </ligand>
</feature>
<dbReference type="CDD" id="cd05248">
    <property type="entry name" value="ADP_GME_SDR_e"/>
    <property type="match status" value="1"/>
</dbReference>